<organism evidence="2 3">
    <name type="scientific">Oceaniovalibus guishaninsula JLT2003</name>
    <dbReference type="NCBI Taxonomy" id="1231392"/>
    <lineage>
        <taxon>Bacteria</taxon>
        <taxon>Pseudomonadati</taxon>
        <taxon>Pseudomonadota</taxon>
        <taxon>Alphaproteobacteria</taxon>
        <taxon>Rhodobacterales</taxon>
        <taxon>Roseobacteraceae</taxon>
        <taxon>Oceaniovalibus</taxon>
    </lineage>
</organism>
<evidence type="ECO:0000313" key="2">
    <source>
        <dbReference type="EMBL" id="EKE45289.1"/>
    </source>
</evidence>
<dbReference type="EMBL" id="AMGO01000007">
    <property type="protein sequence ID" value="EKE45289.1"/>
    <property type="molecule type" value="Genomic_DNA"/>
</dbReference>
<dbReference type="PANTHER" id="PTHR23131:SF0">
    <property type="entry name" value="ENDORIBONUCLEASE LACTB2"/>
    <property type="match status" value="1"/>
</dbReference>
<gene>
    <name evidence="2" type="ORF">OCGS_0379</name>
</gene>
<dbReference type="AlphaFoldDB" id="K2HRA4"/>
<dbReference type="SUPFAM" id="SSF56281">
    <property type="entry name" value="Metallo-hydrolase/oxidoreductase"/>
    <property type="match status" value="1"/>
</dbReference>
<dbReference type="Gene3D" id="1.10.10.10">
    <property type="entry name" value="Winged helix-like DNA-binding domain superfamily/Winged helix DNA-binding domain"/>
    <property type="match status" value="1"/>
</dbReference>
<accession>K2HRA4</accession>
<evidence type="ECO:0000313" key="3">
    <source>
        <dbReference type="Proteomes" id="UP000006765"/>
    </source>
</evidence>
<dbReference type="CDD" id="cd16278">
    <property type="entry name" value="metallo-hydrolase-like_MBL-fold"/>
    <property type="match status" value="1"/>
</dbReference>
<comment type="caution">
    <text evidence="2">The sequence shown here is derived from an EMBL/GenBank/DDBJ whole genome shotgun (WGS) entry which is preliminary data.</text>
</comment>
<dbReference type="SMART" id="SM00849">
    <property type="entry name" value="Lactamase_B"/>
    <property type="match status" value="1"/>
</dbReference>
<dbReference type="InterPro" id="IPR041516">
    <property type="entry name" value="LACTB2_WH"/>
</dbReference>
<name>K2HRA4_9RHOB</name>
<dbReference type="eggNOG" id="COG0491">
    <property type="taxonomic scope" value="Bacteria"/>
</dbReference>
<dbReference type="InterPro" id="IPR001279">
    <property type="entry name" value="Metallo-B-lactamas"/>
</dbReference>
<feature type="domain" description="Metallo-beta-lactamase" evidence="1">
    <location>
        <begin position="13"/>
        <end position="193"/>
    </location>
</feature>
<evidence type="ECO:0000259" key="1">
    <source>
        <dbReference type="SMART" id="SM00849"/>
    </source>
</evidence>
<dbReference type="STRING" id="1231392.OCGS_0379"/>
<protein>
    <submittedName>
        <fullName evidence="2">Metallo-beta-lactamase family protein</fullName>
    </submittedName>
</protein>
<dbReference type="Gene3D" id="3.60.15.10">
    <property type="entry name" value="Ribonuclease Z/Hydroxyacylglutathione hydrolase-like"/>
    <property type="match status" value="1"/>
</dbReference>
<dbReference type="PATRIC" id="fig|1231392.3.peg.381"/>
<keyword evidence="3" id="KW-1185">Reference proteome</keyword>
<dbReference type="PANTHER" id="PTHR23131">
    <property type="entry name" value="ENDORIBONUCLEASE LACTB2"/>
    <property type="match status" value="1"/>
</dbReference>
<proteinExistence type="predicted"/>
<dbReference type="Proteomes" id="UP000006765">
    <property type="component" value="Unassembled WGS sequence"/>
</dbReference>
<sequence length="280" mass="30083">MLAPNPSPMTQAGTNTYLLGGDDGLAVIDPGPDDSVHLDLVMRTIGRARVSHILVTHSHLDHSAMAPRLADRTGAPVLAFGSPEMGRSPRMAQLATTMPLGGGEGADTTFRWDRRLEDGAIVEGAEWTLRVLWTPGHYGNHLCFAWNDRIFTGDLVMGWATSIVSPPDGDMAQYLASCERLARQSASVLFPGHGDPVTDPADRIAWLIAHRKAREAQVLKHLRGGPADAETLARAIYTDTPAALIPAATRNVLAHLLDLHERGRVAADPHPGPTASFALR</sequence>
<dbReference type="Pfam" id="PF17778">
    <property type="entry name" value="WHD_BLACT"/>
    <property type="match status" value="1"/>
</dbReference>
<dbReference type="InterPro" id="IPR050662">
    <property type="entry name" value="Sec-metab_biosynth-thioest"/>
</dbReference>
<reference evidence="2 3" key="1">
    <citation type="journal article" date="2012" name="J. Bacteriol.">
        <title>Draft Genome Sequence of Oceaniovalibus guishaninsula JLT2003T.</title>
        <authorList>
            <person name="Tang K."/>
            <person name="Liu K."/>
            <person name="Jiao N."/>
        </authorList>
    </citation>
    <scope>NUCLEOTIDE SEQUENCE [LARGE SCALE GENOMIC DNA]</scope>
    <source>
        <strain evidence="2 3">JLT2003</strain>
    </source>
</reference>
<dbReference type="Pfam" id="PF00753">
    <property type="entry name" value="Lactamase_B"/>
    <property type="match status" value="1"/>
</dbReference>
<dbReference type="InterPro" id="IPR036388">
    <property type="entry name" value="WH-like_DNA-bd_sf"/>
</dbReference>
<dbReference type="InterPro" id="IPR036866">
    <property type="entry name" value="RibonucZ/Hydroxyglut_hydro"/>
</dbReference>